<sequence>MLKRVSLLMMCLLGILLFSFSAFAKEQLQLHVEYVEGKVNDPVSKSARVAYIVHENPVFSVSGKGEVEVVAYKNTYLQDEDKGVRNRLWKKTVKDGEQFSFIPEEEFRNAEEEGTLYGLSDCYVLRIQEKGSSDYQEVFVGVVEENTFKDFQAKAKEKEARLEQKMKDLGPAAKKTA</sequence>
<organism evidence="2 3">
    <name type="scientific">Oribacterium sinus</name>
    <dbReference type="NCBI Taxonomy" id="237576"/>
    <lineage>
        <taxon>Bacteria</taxon>
        <taxon>Bacillati</taxon>
        <taxon>Bacillota</taxon>
        <taxon>Clostridia</taxon>
        <taxon>Lachnospirales</taxon>
        <taxon>Lachnospiraceae</taxon>
        <taxon>Oribacterium</taxon>
    </lineage>
</organism>
<evidence type="ECO:0000313" key="2">
    <source>
        <dbReference type="EMBL" id="MBB6040085.1"/>
    </source>
</evidence>
<dbReference type="Proteomes" id="UP000522163">
    <property type="component" value="Unassembled WGS sequence"/>
</dbReference>
<reference evidence="2 3" key="1">
    <citation type="submission" date="2020-08" db="EMBL/GenBank/DDBJ databases">
        <title>Genomic Encyclopedia of Type Strains, Phase IV (KMG-IV): sequencing the most valuable type-strain genomes for metagenomic binning, comparative biology and taxonomic classification.</title>
        <authorList>
            <person name="Goeker M."/>
        </authorList>
    </citation>
    <scope>NUCLEOTIDE SEQUENCE [LARGE SCALE GENOMIC DNA]</scope>
    <source>
        <strain evidence="2 3">DSM 17245</strain>
    </source>
</reference>
<protein>
    <submittedName>
        <fullName evidence="2">Uncharacterized protein</fullName>
    </submittedName>
</protein>
<gene>
    <name evidence="2" type="ORF">HNQ46_000046</name>
</gene>
<evidence type="ECO:0000313" key="3">
    <source>
        <dbReference type="Proteomes" id="UP000522163"/>
    </source>
</evidence>
<accession>A0A7W9W0Q8</accession>
<dbReference type="GeneID" id="85013620"/>
<feature type="signal peptide" evidence="1">
    <location>
        <begin position="1"/>
        <end position="24"/>
    </location>
</feature>
<dbReference type="EMBL" id="JACHHH010000001">
    <property type="protein sequence ID" value="MBB6040085.1"/>
    <property type="molecule type" value="Genomic_DNA"/>
</dbReference>
<evidence type="ECO:0000256" key="1">
    <source>
        <dbReference type="SAM" id="SignalP"/>
    </source>
</evidence>
<comment type="caution">
    <text evidence="2">The sequence shown here is derived from an EMBL/GenBank/DDBJ whole genome shotgun (WGS) entry which is preliminary data.</text>
</comment>
<name>A0A7W9W0Q8_9FIRM</name>
<feature type="chain" id="PRO_5030895468" evidence="1">
    <location>
        <begin position="25"/>
        <end position="177"/>
    </location>
</feature>
<keyword evidence="1" id="KW-0732">Signal</keyword>
<dbReference type="RefSeq" id="WP_183681412.1">
    <property type="nucleotide sequence ID" value="NZ_CAUQIH010000041.1"/>
</dbReference>
<dbReference type="AlphaFoldDB" id="A0A7W9W0Q8"/>
<proteinExistence type="predicted"/>